<keyword evidence="2" id="KW-0808">Transferase</keyword>
<evidence type="ECO:0000313" key="1">
    <source>
        <dbReference type="EMBL" id="NNU61239.1"/>
    </source>
</evidence>
<dbReference type="AlphaFoldDB" id="A0A2P9HPH6"/>
<dbReference type="Gene3D" id="3.40.50.150">
    <property type="entry name" value="Vaccinia Virus protein VP39"/>
    <property type="match status" value="1"/>
</dbReference>
<evidence type="ECO:0000313" key="4">
    <source>
        <dbReference type="Proteomes" id="UP000574931"/>
    </source>
</evidence>
<organism evidence="2 3">
    <name type="scientific">Ochrobactrum soli</name>
    <dbReference type="NCBI Taxonomy" id="2448455"/>
    <lineage>
        <taxon>Bacteria</taxon>
        <taxon>Pseudomonadati</taxon>
        <taxon>Pseudomonadota</taxon>
        <taxon>Alphaproteobacteria</taxon>
        <taxon>Hyphomicrobiales</taxon>
        <taxon>Brucellaceae</taxon>
        <taxon>Brucella/Ochrobactrum group</taxon>
        <taxon>Ochrobactrum</taxon>
    </lineage>
</organism>
<evidence type="ECO:0000313" key="2">
    <source>
        <dbReference type="EMBL" id="SPL65883.1"/>
    </source>
</evidence>
<dbReference type="CDD" id="cd02440">
    <property type="entry name" value="AdoMet_MTases"/>
    <property type="match status" value="1"/>
</dbReference>
<gene>
    <name evidence="1" type="primary">tam</name>
    <name evidence="1" type="ORF">HKX02_13415</name>
    <name evidence="2" type="ORF">OHAE_1750</name>
</gene>
<reference evidence="1 4" key="3">
    <citation type="submission" date="2020-05" db="EMBL/GenBank/DDBJ databases">
        <title>Draft Genome Sequence of Ochrobactrum soli Isolated from Stable Fly Gut.</title>
        <authorList>
            <person name="Pileggi M.T."/>
            <person name="Vazhakkala L.J."/>
            <person name="Wong C.N."/>
        </authorList>
    </citation>
    <scope>NUCLEOTIDE SEQUENCE [LARGE SCALE GENOMIC DNA]</scope>
    <source>
        <strain evidence="1 4">MTP-C0764</strain>
    </source>
</reference>
<dbReference type="NCBIfam" id="NF002463">
    <property type="entry name" value="PRK01683.1"/>
    <property type="match status" value="1"/>
</dbReference>
<dbReference type="Gene3D" id="1.10.150.290">
    <property type="entry name" value="S-adenosyl-L-methionine-dependent methyltransferases"/>
    <property type="match status" value="1"/>
</dbReference>
<sequence>MKDWSAKQYLKFEDERSRPARDLLAQIPLATPRKVVDIGCGPGNSTELLVERWPDAQISGFDTSPDMIDKAKARLPDVEFFISDAASFEPDAETDVLFSNAVFQWLPDHIEQLQRLLSLMQPGAFLAIQMPDNMGEQTHIGMRDVAKTAPFAAKIGTTGRGPLPPVATYYDAFAGDAARIDIWHTIYNHPLAGVDAIVEWVKGTGLRPFLDPLDADEQAAYLAAYKERITPHYPTTRDGKVLLRFPRIFMLVQKR</sequence>
<dbReference type="PANTHER" id="PTHR43861:SF1">
    <property type="entry name" value="TRANS-ACONITATE 2-METHYLTRANSFERASE"/>
    <property type="match status" value="1"/>
</dbReference>
<dbReference type="InterPro" id="IPR029063">
    <property type="entry name" value="SAM-dependent_MTases_sf"/>
</dbReference>
<dbReference type="PANTHER" id="PTHR43861">
    <property type="entry name" value="TRANS-ACONITATE 2-METHYLTRANSFERASE-RELATED"/>
    <property type="match status" value="1"/>
</dbReference>
<dbReference type="RefSeq" id="WP_109369433.1">
    <property type="nucleotide sequence ID" value="NZ_JABFCY010000008.1"/>
</dbReference>
<keyword evidence="2" id="KW-0489">Methyltransferase</keyword>
<dbReference type="GO" id="GO:0032259">
    <property type="term" value="P:methylation"/>
    <property type="evidence" value="ECO:0007669"/>
    <property type="project" value="UniProtKB-KW"/>
</dbReference>
<accession>A0A2P9HPH6</accession>
<dbReference type="InterPro" id="IPR023149">
    <property type="entry name" value="Trans_acon_MeTrfase_C"/>
</dbReference>
<evidence type="ECO:0000313" key="3">
    <source>
        <dbReference type="Proteomes" id="UP000246073"/>
    </source>
</evidence>
<keyword evidence="4" id="KW-1185">Reference proteome</keyword>
<name>A0A2P9HPH6_9HYPH</name>
<dbReference type="EMBL" id="OOFM01000005">
    <property type="protein sequence ID" value="SPL65883.1"/>
    <property type="molecule type" value="Genomic_DNA"/>
</dbReference>
<dbReference type="Proteomes" id="UP000574931">
    <property type="component" value="Unassembled WGS sequence"/>
</dbReference>
<dbReference type="GO" id="GO:0030798">
    <property type="term" value="F:trans-aconitate 2-methyltransferase activity"/>
    <property type="evidence" value="ECO:0007669"/>
    <property type="project" value="UniProtKB-EC"/>
</dbReference>
<proteinExistence type="predicted"/>
<dbReference type="Pfam" id="PF13489">
    <property type="entry name" value="Methyltransf_23"/>
    <property type="match status" value="1"/>
</dbReference>
<protein>
    <submittedName>
        <fullName evidence="2">Trans-aconitate 2-methyltransferase</fullName>
        <ecNumber evidence="2">2.1.1.144</ecNumber>
    </submittedName>
</protein>
<dbReference type="Proteomes" id="UP000246073">
    <property type="component" value="Unassembled WGS sequence"/>
</dbReference>
<dbReference type="EMBL" id="JABFCY010000008">
    <property type="protein sequence ID" value="NNU61239.1"/>
    <property type="molecule type" value="Genomic_DNA"/>
</dbReference>
<reference evidence="2" key="1">
    <citation type="submission" date="2017-12" db="EMBL/GenBank/DDBJ databases">
        <authorList>
            <person name="Hurst M.R.H."/>
        </authorList>
    </citation>
    <scope>NUCLEOTIDE SEQUENCE [LARGE SCALE GENOMIC DNA]</scope>
    <source>
        <strain evidence="2">FI11154</strain>
    </source>
</reference>
<dbReference type="SUPFAM" id="SSF53335">
    <property type="entry name" value="S-adenosyl-L-methionine-dependent methyltransferases"/>
    <property type="match status" value="1"/>
</dbReference>
<reference evidence="3" key="2">
    <citation type="submission" date="2017-12" db="EMBL/GenBank/DDBJ databases">
        <authorList>
            <person name="Diaz M."/>
        </authorList>
    </citation>
    <scope>NUCLEOTIDE SEQUENCE [LARGE SCALE GENOMIC DNA]</scope>
    <source>
        <strain evidence="3">FI11154</strain>
    </source>
</reference>
<dbReference type="EC" id="2.1.1.144" evidence="2"/>